<reference evidence="1" key="1">
    <citation type="journal article" date="2020" name="Microorganisms">
        <title>Reliable Identification of Environmental Pseudomonas Isolates Using the rpoD Gene.</title>
        <authorList>
            <consortium name="The Broad Institute Genome Sequencing Platform"/>
            <person name="Girard L."/>
            <person name="Lood C."/>
            <person name="Rokni-Zadeh H."/>
            <person name="van Noort V."/>
            <person name="Lavigne R."/>
            <person name="De Mot R."/>
        </authorList>
    </citation>
    <scope>NUCLEOTIDE SEQUENCE</scope>
    <source>
        <strain evidence="1">BW13M1</strain>
    </source>
</reference>
<organism evidence="1">
    <name type="scientific">Pseudomonas peradeniyensis</name>
    <dbReference type="NCBI Taxonomy" id="2745488"/>
    <lineage>
        <taxon>Bacteria</taxon>
        <taxon>Pseudomonadati</taxon>
        <taxon>Pseudomonadota</taxon>
        <taxon>Gammaproteobacteria</taxon>
        <taxon>Pseudomonadales</taxon>
        <taxon>Pseudomonadaceae</taxon>
        <taxon>Pseudomonas</taxon>
    </lineage>
</organism>
<reference evidence="1" key="2">
    <citation type="submission" date="2020-07" db="EMBL/GenBank/DDBJ databases">
        <authorList>
            <person name="Lood C."/>
            <person name="Girard L."/>
        </authorList>
    </citation>
    <scope>NUCLEOTIDE SEQUENCE</scope>
    <source>
        <strain evidence="1">BW13M1</strain>
    </source>
</reference>
<name>A0A923K068_9PSED</name>
<comment type="caution">
    <text evidence="1">The sequence shown here is derived from an EMBL/GenBank/DDBJ whole genome shotgun (WGS) entry which is preliminary data.</text>
</comment>
<accession>A0A923K068</accession>
<gene>
    <name evidence="1" type="ORF">HU751_09640</name>
</gene>
<protein>
    <submittedName>
        <fullName evidence="1">Uncharacterized protein</fullName>
    </submittedName>
</protein>
<dbReference type="RefSeq" id="WP_186732931.1">
    <property type="nucleotide sequence ID" value="NZ_JABWRJ020000005.1"/>
</dbReference>
<sequence length="144" mass="15371">MANGLFVPVKKVPELKMLKGRLRKELSSLGFVTQRITVGVTLVGSDCLLDNMIYIMDHEGGACCWLTFMSADDSLLEVSESGVPFIAHVSGGTGRGRRLALAVSYGVSVEGQGECVYDDGRLYLGGGAGSSSIEKLKKLLVELK</sequence>
<dbReference type="AlphaFoldDB" id="A0A923K068"/>
<evidence type="ECO:0000313" key="1">
    <source>
        <dbReference type="EMBL" id="MBC3446034.1"/>
    </source>
</evidence>
<dbReference type="EMBL" id="JABWRJ010000009">
    <property type="protein sequence ID" value="MBC3446034.1"/>
    <property type="molecule type" value="Genomic_DNA"/>
</dbReference>
<proteinExistence type="predicted"/>